<reference evidence="1" key="1">
    <citation type="submission" date="2022-07" db="EMBL/GenBank/DDBJ databases">
        <authorList>
            <person name="Macas J."/>
            <person name="Novak P."/>
            <person name="Neumann P."/>
        </authorList>
    </citation>
    <scope>NUCLEOTIDE SEQUENCE</scope>
</reference>
<organism evidence="1 2">
    <name type="scientific">Cuscuta epithymum</name>
    <dbReference type="NCBI Taxonomy" id="186058"/>
    <lineage>
        <taxon>Eukaryota</taxon>
        <taxon>Viridiplantae</taxon>
        <taxon>Streptophyta</taxon>
        <taxon>Embryophyta</taxon>
        <taxon>Tracheophyta</taxon>
        <taxon>Spermatophyta</taxon>
        <taxon>Magnoliopsida</taxon>
        <taxon>eudicotyledons</taxon>
        <taxon>Gunneridae</taxon>
        <taxon>Pentapetalae</taxon>
        <taxon>asterids</taxon>
        <taxon>lamiids</taxon>
        <taxon>Solanales</taxon>
        <taxon>Convolvulaceae</taxon>
        <taxon>Cuscuteae</taxon>
        <taxon>Cuscuta</taxon>
        <taxon>Cuscuta subgen. Cuscuta</taxon>
    </lineage>
</organism>
<evidence type="ECO:0000313" key="1">
    <source>
        <dbReference type="EMBL" id="CAH9135888.1"/>
    </source>
</evidence>
<comment type="caution">
    <text evidence="1">The sequence shown here is derived from an EMBL/GenBank/DDBJ whole genome shotgun (WGS) entry which is preliminary data.</text>
</comment>
<evidence type="ECO:0000313" key="2">
    <source>
        <dbReference type="Proteomes" id="UP001152523"/>
    </source>
</evidence>
<proteinExistence type="predicted"/>
<dbReference type="EMBL" id="CAMAPF010000991">
    <property type="protein sequence ID" value="CAH9135888.1"/>
    <property type="molecule type" value="Genomic_DNA"/>
</dbReference>
<protein>
    <submittedName>
        <fullName evidence="1">Uncharacterized protein</fullName>
    </submittedName>
</protein>
<dbReference type="AlphaFoldDB" id="A0AAV0FKD9"/>
<name>A0AAV0FKD9_9ASTE</name>
<dbReference type="Proteomes" id="UP001152523">
    <property type="component" value="Unassembled WGS sequence"/>
</dbReference>
<accession>A0AAV0FKD9</accession>
<sequence>MALSLHRRTLLFHQYTSPLSSLAYAISPAPLHGRTQLRQSLSTAELCIAGLSSPLNAGSTIAAAGSLLTAEHHFHITT</sequence>
<gene>
    <name evidence="1" type="ORF">CEPIT_LOCUS34865</name>
</gene>
<keyword evidence="2" id="KW-1185">Reference proteome</keyword>